<evidence type="ECO:0008006" key="3">
    <source>
        <dbReference type="Google" id="ProtNLM"/>
    </source>
</evidence>
<dbReference type="Proteomes" id="UP000265882">
    <property type="component" value="Unassembled WGS sequence"/>
</dbReference>
<accession>A0A3A4NA62</accession>
<evidence type="ECO:0000313" key="2">
    <source>
        <dbReference type="Proteomes" id="UP000265882"/>
    </source>
</evidence>
<sequence length="273" mass="30103">MDIEELDEIPPWEWPEEADEILLEILRDAHADVSKRVLAADLAGDCAVLNDEIARQLLLIVLSPDEPNDLRAAAVASLGPALEDSDCSDYDDPEEMSISEPMFHEINKSLEELYRGAFVPEEVQRRVLEASAHAPQEWHREAVSAAYSSTDEKWKLSAVFCMRFVGGFDDQIVEALESDNPDILYEAVVAAGRWGTPASWPRITTLLSSKETEKALLLAAIEAAPYVRPEEAVEAVAGFTDSPDDEIAEAASQIVSALEPFPDEFDNTDGLFN</sequence>
<dbReference type="InterPro" id="IPR016024">
    <property type="entry name" value="ARM-type_fold"/>
</dbReference>
<dbReference type="SUPFAM" id="SSF48371">
    <property type="entry name" value="ARM repeat"/>
    <property type="match status" value="1"/>
</dbReference>
<evidence type="ECO:0000313" key="1">
    <source>
        <dbReference type="EMBL" id="RJP16589.1"/>
    </source>
</evidence>
<dbReference type="InterPro" id="IPR011989">
    <property type="entry name" value="ARM-like"/>
</dbReference>
<protein>
    <recommendedName>
        <fullName evidence="3">HEAT repeat domain-containing protein</fullName>
    </recommendedName>
</protein>
<name>A0A3A4NA62_ABYX5</name>
<comment type="caution">
    <text evidence="1">The sequence shown here is derived from an EMBL/GenBank/DDBJ whole genome shotgun (WGS) entry which is preliminary data.</text>
</comment>
<reference evidence="1 2" key="1">
    <citation type="journal article" date="2017" name="ISME J.">
        <title>Energy and carbon metabolisms in a deep terrestrial subsurface fluid microbial community.</title>
        <authorList>
            <person name="Momper L."/>
            <person name="Jungbluth S.P."/>
            <person name="Lee M.D."/>
            <person name="Amend J.P."/>
        </authorList>
    </citation>
    <scope>NUCLEOTIDE SEQUENCE [LARGE SCALE GENOMIC DNA]</scope>
    <source>
        <strain evidence="1">SURF_5</strain>
    </source>
</reference>
<gene>
    <name evidence="1" type="ORF">C4520_18325</name>
</gene>
<dbReference type="Gene3D" id="1.25.10.10">
    <property type="entry name" value="Leucine-rich Repeat Variant"/>
    <property type="match status" value="1"/>
</dbReference>
<proteinExistence type="predicted"/>
<organism evidence="1 2">
    <name type="scientific">Abyssobacteria bacterium (strain SURF_5)</name>
    <dbReference type="NCBI Taxonomy" id="2093360"/>
    <lineage>
        <taxon>Bacteria</taxon>
        <taxon>Pseudomonadati</taxon>
        <taxon>Candidatus Hydrogenedentota</taxon>
        <taxon>Candidatus Abyssobacteria</taxon>
    </lineage>
</organism>
<dbReference type="EMBL" id="QZKU01000127">
    <property type="protein sequence ID" value="RJP16589.1"/>
    <property type="molecule type" value="Genomic_DNA"/>
</dbReference>
<dbReference type="AlphaFoldDB" id="A0A3A4NA62"/>